<evidence type="ECO:0000313" key="4">
    <source>
        <dbReference type="EMBL" id="ETL95541.1"/>
    </source>
</evidence>
<reference evidence="4" key="1">
    <citation type="submission" date="2013-11" db="EMBL/GenBank/DDBJ databases">
        <title>The Genome Sequence of Phytophthora parasitica CHvinca01.</title>
        <authorList>
            <consortium name="The Broad Institute Genomics Platform"/>
            <person name="Russ C."/>
            <person name="Tyler B."/>
            <person name="Panabieres F."/>
            <person name="Shan W."/>
            <person name="Tripathy S."/>
            <person name="Grunwald N."/>
            <person name="Machado M."/>
            <person name="Johnson C.S."/>
            <person name="Arredondo F."/>
            <person name="Hong C."/>
            <person name="Coffey M."/>
            <person name="Young S.K."/>
            <person name="Zeng Q."/>
            <person name="Gargeya S."/>
            <person name="Fitzgerald M."/>
            <person name="Abouelleil A."/>
            <person name="Alvarado L."/>
            <person name="Chapman S.B."/>
            <person name="Gainer-Dewar J."/>
            <person name="Goldberg J."/>
            <person name="Griggs A."/>
            <person name="Gujja S."/>
            <person name="Hansen M."/>
            <person name="Howarth C."/>
            <person name="Imamovic A."/>
            <person name="Ireland A."/>
            <person name="Larimer J."/>
            <person name="McCowan C."/>
            <person name="Murphy C."/>
            <person name="Pearson M."/>
            <person name="Poon T.W."/>
            <person name="Priest M."/>
            <person name="Roberts A."/>
            <person name="Saif S."/>
            <person name="Shea T."/>
            <person name="Sykes S."/>
            <person name="Wortman J."/>
            <person name="Nusbaum C."/>
            <person name="Birren B."/>
        </authorList>
    </citation>
    <scope>NUCLEOTIDE SEQUENCE [LARGE SCALE GENOMIC DNA]</scope>
    <source>
        <strain evidence="4">CHvinca01</strain>
    </source>
</reference>
<sequence>MLNGKDYQPVNDREDKQEDNIGDQQKQTQRPSTDDEDQVTAIPVVWRWAGVRFRGDGEGQ</sequence>
<proteinExistence type="predicted"/>
<dbReference type="Proteomes" id="UP000054423">
    <property type="component" value="Unassembled WGS sequence"/>
</dbReference>
<dbReference type="EMBL" id="KI685768">
    <property type="protein sequence ID" value="ETK88964.1"/>
    <property type="molecule type" value="Genomic_DNA"/>
</dbReference>
<dbReference type="EMBL" id="KI679045">
    <property type="protein sequence ID" value="ETL95541.1"/>
    <property type="molecule type" value="Genomic_DNA"/>
</dbReference>
<feature type="region of interest" description="Disordered" evidence="1">
    <location>
        <begin position="1"/>
        <end position="41"/>
    </location>
</feature>
<dbReference type="EMBL" id="KI672330">
    <property type="protein sequence ID" value="ETL42364.1"/>
    <property type="molecule type" value="Genomic_DNA"/>
</dbReference>
<feature type="compositionally biased region" description="Polar residues" evidence="1">
    <location>
        <begin position="22"/>
        <end position="31"/>
    </location>
</feature>
<dbReference type="Proteomes" id="UP000053864">
    <property type="component" value="Unassembled WGS sequence"/>
</dbReference>
<reference evidence="3 5" key="3">
    <citation type="submission" date="2013-11" db="EMBL/GenBank/DDBJ databases">
        <title>The Genome Sequence of Phytophthora parasitica CJ05E6.</title>
        <authorList>
            <consortium name="The Broad Institute Genomics Platform"/>
            <person name="Russ C."/>
            <person name="Tyler B."/>
            <person name="Panabieres F."/>
            <person name="Shan W."/>
            <person name="Tripathy S."/>
            <person name="Grunwald N."/>
            <person name="Machado M."/>
            <person name="Johnson C.S."/>
            <person name="Arredondo F."/>
            <person name="Hong C."/>
            <person name="Coffey M."/>
            <person name="Young S.K."/>
            <person name="Zeng Q."/>
            <person name="Gargeya S."/>
            <person name="Fitzgerald M."/>
            <person name="Abouelleil A."/>
            <person name="Alvarado L."/>
            <person name="Chapman S.B."/>
            <person name="Gainer-Dewar J."/>
            <person name="Goldberg J."/>
            <person name="Griggs A."/>
            <person name="Gujja S."/>
            <person name="Hansen M."/>
            <person name="Howarth C."/>
            <person name="Imamovic A."/>
            <person name="Ireland A."/>
            <person name="Larimer J."/>
            <person name="McCowan C."/>
            <person name="Murphy C."/>
            <person name="Pearson M."/>
            <person name="Poon T.W."/>
            <person name="Priest M."/>
            <person name="Roberts A."/>
            <person name="Saif S."/>
            <person name="Shea T."/>
            <person name="Sykes S."/>
            <person name="Wortman J."/>
            <person name="Nusbaum C."/>
            <person name="Birren B."/>
        </authorList>
    </citation>
    <scope>NUCLEOTIDE SEQUENCE [LARGE SCALE GENOMIC DNA]</scope>
    <source>
        <strain evidence="3 5">CJ05E6</strain>
    </source>
</reference>
<organism evidence="4">
    <name type="scientific">Phytophthora nicotianae</name>
    <name type="common">Potato buckeye rot agent</name>
    <name type="synonym">Phytophthora parasitica</name>
    <dbReference type="NCBI Taxonomy" id="4792"/>
    <lineage>
        <taxon>Eukaryota</taxon>
        <taxon>Sar</taxon>
        <taxon>Stramenopiles</taxon>
        <taxon>Oomycota</taxon>
        <taxon>Peronosporomycetes</taxon>
        <taxon>Peronosporales</taxon>
        <taxon>Peronosporaceae</taxon>
        <taxon>Phytophthora</taxon>
    </lineage>
</organism>
<evidence type="ECO:0000313" key="2">
    <source>
        <dbReference type="EMBL" id="ETK88964.1"/>
    </source>
</evidence>
<name>W2LDP9_PHYNI</name>
<accession>W2LDP9</accession>
<protein>
    <submittedName>
        <fullName evidence="4">Uncharacterized protein</fullName>
    </submittedName>
</protein>
<dbReference type="Proteomes" id="UP000053236">
    <property type="component" value="Unassembled WGS sequence"/>
</dbReference>
<dbReference type="VEuPathDB" id="FungiDB:PPTG_22638"/>
<reference evidence="2" key="2">
    <citation type="submission" date="2013-11" db="EMBL/GenBank/DDBJ databases">
        <title>The Genome Sequence of Phytophthora parasitica CJ02B3.</title>
        <authorList>
            <consortium name="The Broad Institute Genomics Platform"/>
            <person name="Russ C."/>
            <person name="Tyler B."/>
            <person name="Panabieres F."/>
            <person name="Shan W."/>
            <person name="Tripathy S."/>
            <person name="Grunwald N."/>
            <person name="Machado M."/>
            <person name="Johnson C.S."/>
            <person name="Arredondo F."/>
            <person name="Hong C."/>
            <person name="Coffey M."/>
            <person name="Young S.K."/>
            <person name="Zeng Q."/>
            <person name="Gargeya S."/>
            <person name="Fitzgerald M."/>
            <person name="Abouelleil A."/>
            <person name="Alvarado L."/>
            <person name="Chapman S.B."/>
            <person name="Gainer-Dewar J."/>
            <person name="Goldberg J."/>
            <person name="Griggs A."/>
            <person name="Gujja S."/>
            <person name="Hansen M."/>
            <person name="Howarth C."/>
            <person name="Imamovic A."/>
            <person name="Ireland A."/>
            <person name="Larimer J."/>
            <person name="McCowan C."/>
            <person name="Murphy C."/>
            <person name="Pearson M."/>
            <person name="Poon T.W."/>
            <person name="Priest M."/>
            <person name="Roberts A."/>
            <person name="Saif S."/>
            <person name="Shea T."/>
            <person name="Sykes S."/>
            <person name="Wortman J."/>
            <person name="Nusbaum C."/>
            <person name="Birren B."/>
        </authorList>
    </citation>
    <scope>NUCLEOTIDE SEQUENCE [LARGE SCALE GENOMIC DNA]</scope>
    <source>
        <strain evidence="2">CJ02B3</strain>
    </source>
</reference>
<gene>
    <name evidence="2" type="ORF">L915_06874</name>
    <name evidence="3" type="ORF">L916_06823</name>
    <name evidence="4" type="ORF">L917_06686</name>
</gene>
<evidence type="ECO:0000256" key="1">
    <source>
        <dbReference type="SAM" id="MobiDB-lite"/>
    </source>
</evidence>
<evidence type="ECO:0000313" key="5">
    <source>
        <dbReference type="Proteomes" id="UP000053864"/>
    </source>
</evidence>
<evidence type="ECO:0000313" key="3">
    <source>
        <dbReference type="EMBL" id="ETL42364.1"/>
    </source>
</evidence>
<dbReference type="AlphaFoldDB" id="W2LDP9"/>